<name>A0A9P0MM01_NEZVI</name>
<dbReference type="EMBL" id="OV725080">
    <property type="protein sequence ID" value="CAH1400613.1"/>
    <property type="molecule type" value="Genomic_DNA"/>
</dbReference>
<evidence type="ECO:0000313" key="3">
    <source>
        <dbReference type="Proteomes" id="UP001152798"/>
    </source>
</evidence>
<keyword evidence="3" id="KW-1185">Reference proteome</keyword>
<evidence type="ECO:0000313" key="2">
    <source>
        <dbReference type="EMBL" id="CAH1400613.1"/>
    </source>
</evidence>
<accession>A0A9P0MM01</accession>
<protein>
    <submittedName>
        <fullName evidence="2">Uncharacterized protein</fullName>
    </submittedName>
</protein>
<gene>
    <name evidence="2" type="ORF">NEZAVI_LOCUS9816</name>
</gene>
<feature type="compositionally biased region" description="Basic and acidic residues" evidence="1">
    <location>
        <begin position="71"/>
        <end position="80"/>
    </location>
</feature>
<feature type="region of interest" description="Disordered" evidence="1">
    <location>
        <begin position="1"/>
        <end position="90"/>
    </location>
</feature>
<dbReference type="Proteomes" id="UP001152798">
    <property type="component" value="Chromosome 4"/>
</dbReference>
<dbReference type="AlphaFoldDB" id="A0A9P0MM01"/>
<dbReference type="OrthoDB" id="377733at2759"/>
<evidence type="ECO:0000256" key="1">
    <source>
        <dbReference type="SAM" id="MobiDB-lite"/>
    </source>
</evidence>
<proteinExistence type="predicted"/>
<sequence length="153" mass="17276">MADSEPLQKGHTRSVSAGGMAMISPAPSRPSALRKGHQRAFSHGQITSEELGYVKGHNRVSSKTDFILPPGHKEASETRKGHTRQASRTESIYTLRQNYQPSKLDQLINFILRKKTKTELENRTRTVTYLKTEEDMLVIKESTILHVEYIVGE</sequence>
<organism evidence="2 3">
    <name type="scientific">Nezara viridula</name>
    <name type="common">Southern green stink bug</name>
    <name type="synonym">Cimex viridulus</name>
    <dbReference type="NCBI Taxonomy" id="85310"/>
    <lineage>
        <taxon>Eukaryota</taxon>
        <taxon>Metazoa</taxon>
        <taxon>Ecdysozoa</taxon>
        <taxon>Arthropoda</taxon>
        <taxon>Hexapoda</taxon>
        <taxon>Insecta</taxon>
        <taxon>Pterygota</taxon>
        <taxon>Neoptera</taxon>
        <taxon>Paraneoptera</taxon>
        <taxon>Hemiptera</taxon>
        <taxon>Heteroptera</taxon>
        <taxon>Panheteroptera</taxon>
        <taxon>Pentatomomorpha</taxon>
        <taxon>Pentatomoidea</taxon>
        <taxon>Pentatomidae</taxon>
        <taxon>Pentatominae</taxon>
        <taxon>Nezara</taxon>
    </lineage>
</organism>
<reference evidence="2" key="1">
    <citation type="submission" date="2022-01" db="EMBL/GenBank/DDBJ databases">
        <authorList>
            <person name="King R."/>
        </authorList>
    </citation>
    <scope>NUCLEOTIDE SEQUENCE</scope>
</reference>